<evidence type="ECO:0000256" key="1">
    <source>
        <dbReference type="SAM" id="SignalP"/>
    </source>
</evidence>
<dbReference type="EMBL" id="QGGB01000010">
    <property type="protein sequence ID" value="PWN05240.1"/>
    <property type="molecule type" value="Genomic_DNA"/>
</dbReference>
<keyword evidence="1" id="KW-0732">Signal</keyword>
<protein>
    <recommendedName>
        <fullName evidence="4">DUF4369 domain-containing protein</fullName>
    </recommendedName>
</protein>
<evidence type="ECO:0008006" key="4">
    <source>
        <dbReference type="Google" id="ProtNLM"/>
    </source>
</evidence>
<reference evidence="2 3" key="1">
    <citation type="submission" date="2018-05" db="EMBL/GenBank/DDBJ databases">
        <title>Rhodohalobacter halophilus gen. nov., sp. nov., a moderately halophilic member of the family Balneolaceae.</title>
        <authorList>
            <person name="Liu Z.-W."/>
        </authorList>
    </citation>
    <scope>NUCLEOTIDE SEQUENCE [LARGE SCALE GENOMIC DNA]</scope>
    <source>
        <strain evidence="2 3">8A47</strain>
    </source>
</reference>
<name>A0A316TLI2_9BACT</name>
<feature type="chain" id="PRO_5016384579" description="DUF4369 domain-containing protein" evidence="1">
    <location>
        <begin position="32"/>
        <end position="240"/>
    </location>
</feature>
<feature type="signal peptide" evidence="1">
    <location>
        <begin position="1"/>
        <end position="31"/>
    </location>
</feature>
<keyword evidence="3" id="KW-1185">Reference proteome</keyword>
<evidence type="ECO:0000313" key="3">
    <source>
        <dbReference type="Proteomes" id="UP000245533"/>
    </source>
</evidence>
<sequence length="240" mass="27537">MNTLSKPYMKKITAILLIVSGIVLYGSSVHAQTTDVTQEEIQEMMENRSLIVVQQETETIGSPYLYEGFRTGRVTLHNGRQTEELSMNFNIYENRVEYADNSTILAIPSEGIQQFTFTSNGESLTFKKGFSASGLDPDEFVLVLSEGDVTALYKYEKNFQEAVATYGTAVQRDEYIDNTRFYTHSNGETDRMRRVNERNLIRALNSHQDEMRSFFESQNLNPDSPQDLRRFFNHYNQLAG</sequence>
<dbReference type="AlphaFoldDB" id="A0A316TLI2"/>
<dbReference type="Proteomes" id="UP000245533">
    <property type="component" value="Unassembled WGS sequence"/>
</dbReference>
<organism evidence="2 3">
    <name type="scientific">Rhodohalobacter mucosus</name>
    <dbReference type="NCBI Taxonomy" id="2079485"/>
    <lineage>
        <taxon>Bacteria</taxon>
        <taxon>Pseudomonadati</taxon>
        <taxon>Balneolota</taxon>
        <taxon>Balneolia</taxon>
        <taxon>Balneolales</taxon>
        <taxon>Balneolaceae</taxon>
        <taxon>Rhodohalobacter</taxon>
    </lineage>
</organism>
<accession>A0A316TLI2</accession>
<evidence type="ECO:0000313" key="2">
    <source>
        <dbReference type="EMBL" id="PWN05240.1"/>
    </source>
</evidence>
<proteinExistence type="predicted"/>
<comment type="caution">
    <text evidence="2">The sequence shown here is derived from an EMBL/GenBank/DDBJ whole genome shotgun (WGS) entry which is preliminary data.</text>
</comment>
<gene>
    <name evidence="2" type="ORF">DDZ15_14250</name>
</gene>